<sequence length="273" mass="29568">MFHMTKIRTLVAALSAAALGVVAMPTPLSADAAGGLVLFSPTPPPVTGVVTNEFAFWNPRLGASRISGDWTMNSGSVFSATTPLGYSYYSGNIDDNNPDALSRGGTHSAIFRMTSRRDDFRDVTVNMALSIAGFGATESTPAKTWDGVHLWLRYQNDRHTYYASLARRDGRVVIKKKCPGGWVNGGSYHELSEEVDGFPMRRNLWKDFSVTTRNNPDGSVAIQIKREGDVVVSAVDHGVGCAPITQPGALGLRGDNSRFYFRDFEVRTAAAIG</sequence>
<keyword evidence="1" id="KW-0732">Signal</keyword>
<feature type="signal peptide" evidence="1">
    <location>
        <begin position="1"/>
        <end position="32"/>
    </location>
</feature>
<feature type="chain" id="PRO_5046806327" evidence="1">
    <location>
        <begin position="33"/>
        <end position="273"/>
    </location>
</feature>
<proteinExistence type="predicted"/>
<evidence type="ECO:0000256" key="1">
    <source>
        <dbReference type="SAM" id="SignalP"/>
    </source>
</evidence>
<evidence type="ECO:0000313" key="2">
    <source>
        <dbReference type="EMBL" id="GAA2524520.1"/>
    </source>
</evidence>
<keyword evidence="3" id="KW-1185">Reference proteome</keyword>
<organism evidence="2 3">
    <name type="scientific">Pilimelia columellifera subsp. columellifera</name>
    <dbReference type="NCBI Taxonomy" id="706583"/>
    <lineage>
        <taxon>Bacteria</taxon>
        <taxon>Bacillati</taxon>
        <taxon>Actinomycetota</taxon>
        <taxon>Actinomycetes</taxon>
        <taxon>Micromonosporales</taxon>
        <taxon>Micromonosporaceae</taxon>
        <taxon>Pilimelia</taxon>
    </lineage>
</organism>
<evidence type="ECO:0000313" key="3">
    <source>
        <dbReference type="Proteomes" id="UP001499978"/>
    </source>
</evidence>
<reference evidence="3" key="1">
    <citation type="journal article" date="2019" name="Int. J. Syst. Evol. Microbiol.">
        <title>The Global Catalogue of Microorganisms (GCM) 10K type strain sequencing project: providing services to taxonomists for standard genome sequencing and annotation.</title>
        <authorList>
            <consortium name="The Broad Institute Genomics Platform"/>
            <consortium name="The Broad Institute Genome Sequencing Center for Infectious Disease"/>
            <person name="Wu L."/>
            <person name="Ma J."/>
        </authorList>
    </citation>
    <scope>NUCLEOTIDE SEQUENCE [LARGE SCALE GENOMIC DNA]</scope>
    <source>
        <strain evidence="3">JCM 3367</strain>
    </source>
</reference>
<dbReference type="Gene3D" id="2.60.120.560">
    <property type="entry name" value="Exo-inulinase, domain 1"/>
    <property type="match status" value="1"/>
</dbReference>
<accession>A0ABP6AW05</accession>
<dbReference type="EMBL" id="BAAARY010000010">
    <property type="protein sequence ID" value="GAA2524520.1"/>
    <property type="molecule type" value="Genomic_DNA"/>
</dbReference>
<gene>
    <name evidence="2" type="ORF">GCM10010201_23830</name>
</gene>
<dbReference type="Proteomes" id="UP001499978">
    <property type="component" value="Unassembled WGS sequence"/>
</dbReference>
<name>A0ABP6AW05_9ACTN</name>
<comment type="caution">
    <text evidence="2">The sequence shown here is derived from an EMBL/GenBank/DDBJ whole genome shotgun (WGS) entry which is preliminary data.</text>
</comment>
<protein>
    <submittedName>
        <fullName evidence="2">Uncharacterized protein</fullName>
    </submittedName>
</protein>